<keyword evidence="6" id="KW-0418">Kinase</keyword>
<dbReference type="PRINTS" id="PR00344">
    <property type="entry name" value="BCTRLSENSOR"/>
</dbReference>
<evidence type="ECO:0000256" key="8">
    <source>
        <dbReference type="ARBA" id="ARBA00023012"/>
    </source>
</evidence>
<dbReference type="Gene3D" id="3.30.450.40">
    <property type="match status" value="1"/>
</dbReference>
<dbReference type="SUPFAM" id="SSF55874">
    <property type="entry name" value="ATPase domain of HSP90 chaperone/DNA topoisomerase II/histidine kinase"/>
    <property type="match status" value="1"/>
</dbReference>
<dbReference type="InterPro" id="IPR029016">
    <property type="entry name" value="GAF-like_dom_sf"/>
</dbReference>
<organism evidence="12 13">
    <name type="scientific">Corallococcus exercitus</name>
    <dbReference type="NCBI Taxonomy" id="2316736"/>
    <lineage>
        <taxon>Bacteria</taxon>
        <taxon>Pseudomonadati</taxon>
        <taxon>Myxococcota</taxon>
        <taxon>Myxococcia</taxon>
        <taxon>Myxococcales</taxon>
        <taxon>Cystobacterineae</taxon>
        <taxon>Myxococcaceae</taxon>
        <taxon>Corallococcus</taxon>
    </lineage>
</organism>
<evidence type="ECO:0000256" key="3">
    <source>
        <dbReference type="ARBA" id="ARBA00022553"/>
    </source>
</evidence>
<gene>
    <name evidence="12" type="ORF">HMI49_27490</name>
</gene>
<keyword evidence="10" id="KW-0812">Transmembrane</keyword>
<dbReference type="Pfam" id="PF13185">
    <property type="entry name" value="GAF_2"/>
    <property type="match status" value="1"/>
</dbReference>
<keyword evidence="13" id="KW-1185">Reference proteome</keyword>
<feature type="transmembrane region" description="Helical" evidence="10">
    <location>
        <begin position="126"/>
        <end position="146"/>
    </location>
</feature>
<feature type="region of interest" description="Disordered" evidence="9">
    <location>
        <begin position="697"/>
        <end position="747"/>
    </location>
</feature>
<dbReference type="AlphaFoldDB" id="A0A7Y4NTV2"/>
<dbReference type="SMART" id="SM00065">
    <property type="entry name" value="GAF"/>
    <property type="match status" value="1"/>
</dbReference>
<dbReference type="SMART" id="SM00387">
    <property type="entry name" value="HATPase_c"/>
    <property type="match status" value="1"/>
</dbReference>
<feature type="transmembrane region" description="Helical" evidence="10">
    <location>
        <begin position="6"/>
        <end position="24"/>
    </location>
</feature>
<dbReference type="PROSITE" id="PS50109">
    <property type="entry name" value="HIS_KIN"/>
    <property type="match status" value="1"/>
</dbReference>
<evidence type="ECO:0000256" key="1">
    <source>
        <dbReference type="ARBA" id="ARBA00000085"/>
    </source>
</evidence>
<evidence type="ECO:0000256" key="4">
    <source>
        <dbReference type="ARBA" id="ARBA00022679"/>
    </source>
</evidence>
<keyword evidence="3" id="KW-0597">Phosphoprotein</keyword>
<evidence type="ECO:0000256" key="9">
    <source>
        <dbReference type="SAM" id="MobiDB-lite"/>
    </source>
</evidence>
<feature type="transmembrane region" description="Helical" evidence="10">
    <location>
        <begin position="220"/>
        <end position="241"/>
    </location>
</feature>
<dbReference type="PANTHER" id="PTHR43065">
    <property type="entry name" value="SENSOR HISTIDINE KINASE"/>
    <property type="match status" value="1"/>
</dbReference>
<feature type="compositionally biased region" description="Pro residues" evidence="9">
    <location>
        <begin position="706"/>
        <end position="719"/>
    </location>
</feature>
<dbReference type="GO" id="GO:0000155">
    <property type="term" value="F:phosphorelay sensor kinase activity"/>
    <property type="evidence" value="ECO:0007669"/>
    <property type="project" value="InterPro"/>
</dbReference>
<dbReference type="GO" id="GO:0005524">
    <property type="term" value="F:ATP binding"/>
    <property type="evidence" value="ECO:0007669"/>
    <property type="project" value="UniProtKB-KW"/>
</dbReference>
<dbReference type="EMBL" id="JABFJV010000194">
    <property type="protein sequence ID" value="NOK36954.1"/>
    <property type="molecule type" value="Genomic_DNA"/>
</dbReference>
<feature type="domain" description="Histidine kinase" evidence="11">
    <location>
        <begin position="478"/>
        <end position="694"/>
    </location>
</feature>
<keyword evidence="10" id="KW-0472">Membrane</keyword>
<feature type="transmembrane region" description="Helical" evidence="10">
    <location>
        <begin position="103"/>
        <end position="120"/>
    </location>
</feature>
<dbReference type="Proteomes" id="UP000563426">
    <property type="component" value="Unassembled WGS sequence"/>
</dbReference>
<accession>A0A7Y4NTV2</accession>
<keyword evidence="8" id="KW-0902">Two-component regulatory system</keyword>
<dbReference type="CDD" id="cd00082">
    <property type="entry name" value="HisKA"/>
    <property type="match status" value="1"/>
</dbReference>
<dbReference type="SMART" id="SM00388">
    <property type="entry name" value="HisKA"/>
    <property type="match status" value="1"/>
</dbReference>
<feature type="transmembrane region" description="Helical" evidence="10">
    <location>
        <begin position="31"/>
        <end position="54"/>
    </location>
</feature>
<dbReference type="EC" id="2.7.13.3" evidence="2"/>
<name>A0A7Y4NTV2_9BACT</name>
<evidence type="ECO:0000256" key="7">
    <source>
        <dbReference type="ARBA" id="ARBA00022840"/>
    </source>
</evidence>
<dbReference type="Pfam" id="PF02518">
    <property type="entry name" value="HATPase_c"/>
    <property type="match status" value="1"/>
</dbReference>
<feature type="transmembrane region" description="Helical" evidence="10">
    <location>
        <begin position="158"/>
        <end position="176"/>
    </location>
</feature>
<dbReference type="Gene3D" id="1.10.287.130">
    <property type="match status" value="1"/>
</dbReference>
<proteinExistence type="predicted"/>
<dbReference type="SUPFAM" id="SSF47384">
    <property type="entry name" value="Homodimeric domain of signal transducing histidine kinase"/>
    <property type="match status" value="1"/>
</dbReference>
<dbReference type="InterPro" id="IPR004358">
    <property type="entry name" value="Sig_transdc_His_kin-like_C"/>
</dbReference>
<dbReference type="RefSeq" id="WP_171437131.1">
    <property type="nucleotide sequence ID" value="NZ_JABFJV010000194.1"/>
</dbReference>
<comment type="catalytic activity">
    <reaction evidence="1">
        <text>ATP + protein L-histidine = ADP + protein N-phospho-L-histidine.</text>
        <dbReference type="EC" id="2.7.13.3"/>
    </reaction>
</comment>
<dbReference type="InterPro" id="IPR003661">
    <property type="entry name" value="HisK_dim/P_dom"/>
</dbReference>
<evidence type="ECO:0000256" key="2">
    <source>
        <dbReference type="ARBA" id="ARBA00012438"/>
    </source>
</evidence>
<keyword evidence="10" id="KW-1133">Transmembrane helix</keyword>
<feature type="transmembrane region" description="Helical" evidence="10">
    <location>
        <begin position="188"/>
        <end position="208"/>
    </location>
</feature>
<evidence type="ECO:0000313" key="13">
    <source>
        <dbReference type="Proteomes" id="UP000563426"/>
    </source>
</evidence>
<dbReference type="InterPro" id="IPR036890">
    <property type="entry name" value="HATPase_C_sf"/>
</dbReference>
<dbReference type="Gene3D" id="3.30.565.10">
    <property type="entry name" value="Histidine kinase-like ATPase, C-terminal domain"/>
    <property type="match status" value="1"/>
</dbReference>
<keyword evidence="7" id="KW-0067">ATP-binding</keyword>
<dbReference type="InterPro" id="IPR003594">
    <property type="entry name" value="HATPase_dom"/>
</dbReference>
<comment type="caution">
    <text evidence="12">The sequence shown here is derived from an EMBL/GenBank/DDBJ whole genome shotgun (WGS) entry which is preliminary data.</text>
</comment>
<evidence type="ECO:0000259" key="11">
    <source>
        <dbReference type="PROSITE" id="PS50109"/>
    </source>
</evidence>
<evidence type="ECO:0000256" key="6">
    <source>
        <dbReference type="ARBA" id="ARBA00022777"/>
    </source>
</evidence>
<keyword evidence="5" id="KW-0547">Nucleotide-binding</keyword>
<evidence type="ECO:0000256" key="5">
    <source>
        <dbReference type="ARBA" id="ARBA00022741"/>
    </source>
</evidence>
<dbReference type="InterPro" id="IPR003018">
    <property type="entry name" value="GAF"/>
</dbReference>
<evidence type="ECO:0000256" key="10">
    <source>
        <dbReference type="SAM" id="Phobius"/>
    </source>
</evidence>
<feature type="transmembrane region" description="Helical" evidence="10">
    <location>
        <begin position="247"/>
        <end position="266"/>
    </location>
</feature>
<dbReference type="InterPro" id="IPR036097">
    <property type="entry name" value="HisK_dim/P_sf"/>
</dbReference>
<dbReference type="CDD" id="cd00075">
    <property type="entry name" value="HATPase"/>
    <property type="match status" value="1"/>
</dbReference>
<protein>
    <recommendedName>
        <fullName evidence="2">histidine kinase</fullName>
        <ecNumber evidence="2">2.7.13.3</ecNumber>
    </recommendedName>
</protein>
<keyword evidence="4" id="KW-0808">Transferase</keyword>
<dbReference type="PANTHER" id="PTHR43065:SF10">
    <property type="entry name" value="PEROXIDE STRESS-ACTIVATED HISTIDINE KINASE MAK3"/>
    <property type="match status" value="1"/>
</dbReference>
<dbReference type="InterPro" id="IPR005467">
    <property type="entry name" value="His_kinase_dom"/>
</dbReference>
<evidence type="ECO:0000313" key="12">
    <source>
        <dbReference type="EMBL" id="NOK36954.1"/>
    </source>
</evidence>
<feature type="transmembrane region" description="Helical" evidence="10">
    <location>
        <begin position="66"/>
        <end position="91"/>
    </location>
</feature>
<dbReference type="Pfam" id="PF00512">
    <property type="entry name" value="HisKA"/>
    <property type="match status" value="1"/>
</dbReference>
<sequence length="747" mass="81770">MDIRTQSALLASIIGLALGVSMLLRPGRPRVLTLYSVFTLTVAGYYLSLFFHSIFPAQEYPWVSRIALGATVLVVSLVPGAAVAFFLEFLGVSKGAHQVGRRLALLSGVLGLTVAVTPLADKPWARVAMGAWVLGTLFTSVSLLVHRVRTTESRIEQFRLAYLAIGAGAAVLFNGLDFLSRFDIPFPTLGPVFATLYLFFLAQTLLRLRLMDLHELLGKIASQTVLAIILAAVFTVLTAWVDENTSLFVFNTVVAAFVILILLDPLRTKVEEMVVRIFFRERFALLGTLSTLRVRMASVIEISELARVVLDALHETGRVTHASVYLMAEDRPGYRLLDSRGPLPVALLDTAAARGVLFAVASGQKAVLLENIERRISVMRVQAVEGKRFRDELKRLNDTRAALLQMKAGICVPLMGNDRVIGFLNLWDERVPEAYASDEIALILEVSERMATVLENSKLYEKIRERDRLAALGEMAAGLAHEIRNPLGAIKGAAQCLDPKRLPGEDGEFLDVIVEEVNRLNGVVTAFLDYSRPLKQSFGPTDLNEVVTRTMRLIQNDMPATADLAVELDLRLPRAEGDAEQLKQVLINLVQNAVQALGPQPGRITVRTEKPERFGDFRSAAGEFVEVRVSDNGPGIPADQQPHIFVPFFTTKQKGTGLGLAICQRIVKNHGGSISVQSKVGEGTAFIIRLPALPAEPVEGALPEGTPAPPTRPSQPALPVPEELREPMPAPKSPEPKPKKEKRRRAG</sequence>
<reference evidence="12 13" key="1">
    <citation type="submission" date="2020-05" db="EMBL/GenBank/DDBJ databases">
        <authorList>
            <person name="Whitworth D."/>
        </authorList>
    </citation>
    <scope>NUCLEOTIDE SEQUENCE [LARGE SCALE GENOMIC DNA]</scope>
    <source>
        <strain evidence="12 13">AB043B</strain>
    </source>
</reference>
<dbReference type="SUPFAM" id="SSF55781">
    <property type="entry name" value="GAF domain-like"/>
    <property type="match status" value="1"/>
</dbReference>